<keyword evidence="18" id="KW-0393">Immunoglobulin domain</keyword>
<dbReference type="EMBL" id="JAODUO010000298">
    <property type="protein sequence ID" value="KAK2183726.1"/>
    <property type="molecule type" value="Genomic_DNA"/>
</dbReference>
<feature type="binding site" evidence="22">
    <location>
        <position position="719"/>
    </location>
    <ligand>
        <name>Mg(2+)</name>
        <dbReference type="ChEBI" id="CHEBI:18420"/>
    </ligand>
</feature>
<evidence type="ECO:0000256" key="10">
    <source>
        <dbReference type="ARBA" id="ARBA00022777"/>
    </source>
</evidence>
<keyword evidence="22" id="KW-0479">Metal-binding</keyword>
<dbReference type="Gene3D" id="2.60.40.10">
    <property type="entry name" value="Immunoglobulins"/>
    <property type="match status" value="3"/>
</dbReference>
<keyword evidence="16" id="KW-0675">Receptor</keyword>
<dbReference type="Pfam" id="PF07714">
    <property type="entry name" value="PK_Tyr_Ser-Thr"/>
    <property type="match status" value="1"/>
</dbReference>
<feature type="binding site" evidence="21">
    <location>
        <begin position="560"/>
        <end position="567"/>
    </location>
    <ligand>
        <name>ATP</name>
        <dbReference type="ChEBI" id="CHEBI:30616"/>
    </ligand>
</feature>
<feature type="signal peptide" evidence="26">
    <location>
        <begin position="1"/>
        <end position="29"/>
    </location>
</feature>
<comment type="function">
    <text evidence="19">Receptor for basic fibroblast growth factor.</text>
</comment>
<evidence type="ECO:0000256" key="3">
    <source>
        <dbReference type="ARBA" id="ARBA00011902"/>
    </source>
</evidence>
<dbReference type="Gene3D" id="3.30.200.20">
    <property type="entry name" value="Phosphorylase Kinase, domain 1"/>
    <property type="match status" value="1"/>
</dbReference>
<keyword evidence="17" id="KW-0325">Glycoprotein</keyword>
<dbReference type="PANTHER" id="PTHR24416:SF621">
    <property type="entry name" value="TYROSINE KINASE RECEPTOR CAD96CA"/>
    <property type="match status" value="1"/>
</dbReference>
<dbReference type="PRINTS" id="PR00109">
    <property type="entry name" value="TYRKINASE"/>
</dbReference>
<evidence type="ECO:0000256" key="6">
    <source>
        <dbReference type="ARBA" id="ARBA00022692"/>
    </source>
</evidence>
<comment type="similarity">
    <text evidence="2">Belongs to the protein kinase superfamily. CAMK Ser/Thr protein kinase family.</text>
</comment>
<evidence type="ECO:0000256" key="18">
    <source>
        <dbReference type="ARBA" id="ARBA00023319"/>
    </source>
</evidence>
<dbReference type="Pfam" id="PF07679">
    <property type="entry name" value="I-set"/>
    <property type="match status" value="1"/>
</dbReference>
<dbReference type="GO" id="GO:0043235">
    <property type="term" value="C:receptor complex"/>
    <property type="evidence" value="ECO:0007669"/>
    <property type="project" value="TreeGrafter"/>
</dbReference>
<dbReference type="GO" id="GO:0004714">
    <property type="term" value="F:transmembrane receptor protein tyrosine kinase activity"/>
    <property type="evidence" value="ECO:0007669"/>
    <property type="project" value="UniProtKB-EC"/>
</dbReference>
<dbReference type="InterPro" id="IPR013098">
    <property type="entry name" value="Ig_I-set"/>
</dbReference>
<keyword evidence="15" id="KW-1015">Disulfide bond</keyword>
<sequence>MESGVNVVSISVLTVWLVLLGQLSHQIVGLEVVVPREKTIFELGLVNVTCSVTQNYTSTIVYSWSCRDRADFSQDGPQLTLRQILRRDAGDYTCHAYLSDQPSEVAEATVSVIVQYSPRWHEYSLKKFAGRLRESVTLVCRVRAVPAPQFYWQMRGGNITTSASHQISTTDRVSTMTLASVRVSDYEIYTCVAVNIVSRSTFRLRLLEPGKPDVPQYCKLVNVTAYSAKLTCLPGYAGGEDDSLLYPVLKSDPSMNPRSAQSSAQRSGQMVVITVTELIPNNTYTLYVFAKNSHGQSRSAVNVAVRTLDGVFIGRSSPSTFDTRLATIIGGSLCGVLLIVLLILLAIFLLRRKPARRPTRFTDKKKDAQTYVMEDEDNRLNLSRDDEARRSRRNSWGSFRRTRPLNFGQPNNAFQGDNPATRVRVSDYSQAPVLNFDLQHNPGESDVGYNNSAYDDSVEILRPTTKNGPTPEVIFRRQSANPLNRAKLLGRDQPGLAGHGALSNLTEIAPIRKPITPSITPPSTPSGGGTRELSLMPPAFQPEVPWEFPREKLYVRTKVGEGSFGEVWKAKASGILGRRGEVTVAVKMLKERHTPQERATLLKELRVMKLMQPHPNIIQLLGCCTESEPLCLIMEYVTNGNLRDMLHRQRSAFDMNDLSESSPHASRHRNVNLTVRDLVIFALHIASAMEYVATIQLLHRDLAIRSVLIDDKMICKLCDFGTESDIAELRQNNAKSKTRLPVRWMAPESLQQSVYSIYADVWSFGVVLWEITTLGSTPYPDILSARGVEEFIQKGCRMAKPHHCSDAMYAIMKDCWNHFPPKRPSFAILRHRLVAILDEPDNNVFVDQIKENICDIIRTLSDERC</sequence>
<dbReference type="InterPro" id="IPR013783">
    <property type="entry name" value="Ig-like_fold"/>
</dbReference>
<evidence type="ECO:0000256" key="21">
    <source>
        <dbReference type="PIRSR" id="PIRSR000615-2"/>
    </source>
</evidence>
<keyword evidence="4" id="KW-0597">Phosphoprotein</keyword>
<evidence type="ECO:0000256" key="16">
    <source>
        <dbReference type="ARBA" id="ARBA00023170"/>
    </source>
</evidence>
<evidence type="ECO:0000256" key="11">
    <source>
        <dbReference type="ARBA" id="ARBA00022840"/>
    </source>
</evidence>
<keyword evidence="7 26" id="KW-0732">Signal</keyword>
<comment type="caution">
    <text evidence="30">The sequence shown here is derived from an EMBL/GenBank/DDBJ whole genome shotgun (WGS) entry which is preliminary data.</text>
</comment>
<feature type="domain" description="Ig-like" evidence="28">
    <location>
        <begin position="118"/>
        <end position="203"/>
    </location>
</feature>
<evidence type="ECO:0000256" key="15">
    <source>
        <dbReference type="ARBA" id="ARBA00023157"/>
    </source>
</evidence>
<keyword evidence="6 25" id="KW-0812">Transmembrane</keyword>
<feature type="binding site" evidence="21">
    <location>
        <position position="705"/>
    </location>
    <ligand>
        <name>ATP</name>
        <dbReference type="ChEBI" id="CHEBI:30616"/>
    </ligand>
</feature>
<evidence type="ECO:0000256" key="14">
    <source>
        <dbReference type="ARBA" id="ARBA00023137"/>
    </source>
</evidence>
<accession>A0AAD9L713</accession>
<evidence type="ECO:0000259" key="29">
    <source>
        <dbReference type="PROSITE" id="PS50853"/>
    </source>
</evidence>
<evidence type="ECO:0000256" key="19">
    <source>
        <dbReference type="ARBA" id="ARBA00056965"/>
    </source>
</evidence>
<dbReference type="InterPro" id="IPR036179">
    <property type="entry name" value="Ig-like_dom_sf"/>
</dbReference>
<dbReference type="SUPFAM" id="SSF56112">
    <property type="entry name" value="Protein kinase-like (PK-like)"/>
    <property type="match status" value="1"/>
</dbReference>
<dbReference type="Proteomes" id="UP001209878">
    <property type="component" value="Unassembled WGS sequence"/>
</dbReference>
<dbReference type="InterPro" id="IPR000719">
    <property type="entry name" value="Prot_kinase_dom"/>
</dbReference>
<dbReference type="PROSITE" id="PS50853">
    <property type="entry name" value="FN3"/>
    <property type="match status" value="1"/>
</dbReference>
<evidence type="ECO:0000256" key="9">
    <source>
        <dbReference type="ARBA" id="ARBA00022741"/>
    </source>
</evidence>
<keyword evidence="13 25" id="KW-0472">Membrane</keyword>
<dbReference type="InterPro" id="IPR007110">
    <property type="entry name" value="Ig-like_dom"/>
</dbReference>
<keyword evidence="9 21" id="KW-0547">Nucleotide-binding</keyword>
<feature type="active site" description="Proton acceptor" evidence="20">
    <location>
        <position position="701"/>
    </location>
</feature>
<dbReference type="InterPro" id="IPR003598">
    <property type="entry name" value="Ig_sub2"/>
</dbReference>
<proteinExistence type="inferred from homology"/>
<evidence type="ECO:0000313" key="30">
    <source>
        <dbReference type="EMBL" id="KAK2183726.1"/>
    </source>
</evidence>
<keyword evidence="12 25" id="KW-1133">Transmembrane helix</keyword>
<feature type="domain" description="Fibronectin type-III" evidence="29">
    <location>
        <begin position="214"/>
        <end position="310"/>
    </location>
</feature>
<keyword evidence="31" id="KW-1185">Reference proteome</keyword>
<evidence type="ECO:0000259" key="27">
    <source>
        <dbReference type="PROSITE" id="PS50011"/>
    </source>
</evidence>
<dbReference type="InterPro" id="IPR001245">
    <property type="entry name" value="Ser-Thr/Tyr_kinase_cat_dom"/>
</dbReference>
<dbReference type="PROSITE" id="PS50835">
    <property type="entry name" value="IG_LIKE"/>
    <property type="match status" value="2"/>
</dbReference>
<evidence type="ECO:0000256" key="20">
    <source>
        <dbReference type="PIRSR" id="PIRSR000615-1"/>
    </source>
</evidence>
<feature type="domain" description="Protein kinase" evidence="27">
    <location>
        <begin position="553"/>
        <end position="834"/>
    </location>
</feature>
<dbReference type="SMART" id="SM00060">
    <property type="entry name" value="FN3"/>
    <property type="match status" value="1"/>
</dbReference>
<feature type="region of interest" description="Disordered" evidence="24">
    <location>
        <begin position="383"/>
        <end position="419"/>
    </location>
</feature>
<dbReference type="GO" id="GO:0005524">
    <property type="term" value="F:ATP binding"/>
    <property type="evidence" value="ECO:0007669"/>
    <property type="project" value="UniProtKB-UniRule"/>
</dbReference>
<evidence type="ECO:0000256" key="26">
    <source>
        <dbReference type="SAM" id="SignalP"/>
    </source>
</evidence>
<dbReference type="PIRSF" id="PIRSF000615">
    <property type="entry name" value="TyrPK_CSF1-R"/>
    <property type="match status" value="1"/>
</dbReference>
<evidence type="ECO:0000256" key="25">
    <source>
        <dbReference type="SAM" id="Phobius"/>
    </source>
</evidence>
<evidence type="ECO:0000256" key="7">
    <source>
        <dbReference type="ARBA" id="ARBA00022729"/>
    </source>
</evidence>
<dbReference type="Gene3D" id="1.10.510.10">
    <property type="entry name" value="Transferase(Phosphotransferase) domain 1"/>
    <property type="match status" value="1"/>
</dbReference>
<keyword evidence="14" id="KW-0829">Tyrosine-protein kinase</keyword>
<evidence type="ECO:0000256" key="12">
    <source>
        <dbReference type="ARBA" id="ARBA00022989"/>
    </source>
</evidence>
<evidence type="ECO:0000256" key="5">
    <source>
        <dbReference type="ARBA" id="ARBA00022679"/>
    </source>
</evidence>
<evidence type="ECO:0000259" key="28">
    <source>
        <dbReference type="PROSITE" id="PS50835"/>
    </source>
</evidence>
<reference evidence="30" key="1">
    <citation type="journal article" date="2023" name="Mol. Biol. Evol.">
        <title>Third-Generation Sequencing Reveals the Adaptive Role of the Epigenome in Three Deep-Sea Polychaetes.</title>
        <authorList>
            <person name="Perez M."/>
            <person name="Aroh O."/>
            <person name="Sun Y."/>
            <person name="Lan Y."/>
            <person name="Juniper S.K."/>
            <person name="Young C.R."/>
            <person name="Angers B."/>
            <person name="Qian P.Y."/>
        </authorList>
    </citation>
    <scope>NUCLEOTIDE SEQUENCE</scope>
    <source>
        <strain evidence="30">R07B-5</strain>
    </source>
</reference>
<dbReference type="PROSITE" id="PS00107">
    <property type="entry name" value="PROTEIN_KINASE_ATP"/>
    <property type="match status" value="1"/>
</dbReference>
<dbReference type="SUPFAM" id="SSF49265">
    <property type="entry name" value="Fibronectin type III"/>
    <property type="match status" value="1"/>
</dbReference>
<evidence type="ECO:0000256" key="8">
    <source>
        <dbReference type="ARBA" id="ARBA00022737"/>
    </source>
</evidence>
<dbReference type="PANTHER" id="PTHR24416">
    <property type="entry name" value="TYROSINE-PROTEIN KINASE RECEPTOR"/>
    <property type="match status" value="1"/>
</dbReference>
<feature type="domain" description="Ig-like" evidence="28">
    <location>
        <begin position="46"/>
        <end position="111"/>
    </location>
</feature>
<evidence type="ECO:0000256" key="23">
    <source>
        <dbReference type="PROSITE-ProRule" id="PRU10141"/>
    </source>
</evidence>
<dbReference type="InterPro" id="IPR003961">
    <property type="entry name" value="FN3_dom"/>
</dbReference>
<dbReference type="SMART" id="SM00408">
    <property type="entry name" value="IGc2"/>
    <property type="match status" value="2"/>
</dbReference>
<dbReference type="InterPro" id="IPR036116">
    <property type="entry name" value="FN3_sf"/>
</dbReference>
<feature type="transmembrane region" description="Helical" evidence="25">
    <location>
        <begin position="325"/>
        <end position="350"/>
    </location>
</feature>
<dbReference type="FunFam" id="3.30.200.20:FF:000593">
    <property type="entry name" value="Predicted protein"/>
    <property type="match status" value="1"/>
</dbReference>
<evidence type="ECO:0000256" key="22">
    <source>
        <dbReference type="PIRSR" id="PIRSR000615-3"/>
    </source>
</evidence>
<gene>
    <name evidence="30" type="ORF">NP493_298g02041</name>
</gene>
<keyword evidence="8" id="KW-0677">Repeat</keyword>
<dbReference type="CDD" id="cd00192">
    <property type="entry name" value="PTKc"/>
    <property type="match status" value="1"/>
</dbReference>
<evidence type="ECO:0000256" key="13">
    <source>
        <dbReference type="ARBA" id="ARBA00023136"/>
    </source>
</evidence>
<dbReference type="InterPro" id="IPR017441">
    <property type="entry name" value="Protein_kinase_ATP_BS"/>
</dbReference>
<keyword evidence="10" id="KW-0418">Kinase</keyword>
<dbReference type="CDD" id="cd00096">
    <property type="entry name" value="Ig"/>
    <property type="match status" value="2"/>
</dbReference>
<dbReference type="SMART" id="SM00409">
    <property type="entry name" value="IG"/>
    <property type="match status" value="2"/>
</dbReference>
<dbReference type="GO" id="GO:0046872">
    <property type="term" value="F:metal ion binding"/>
    <property type="evidence" value="ECO:0007669"/>
    <property type="project" value="UniProtKB-KW"/>
</dbReference>
<keyword evidence="5" id="KW-0808">Transferase</keyword>
<dbReference type="CDD" id="cd00063">
    <property type="entry name" value="FN3"/>
    <property type="match status" value="1"/>
</dbReference>
<evidence type="ECO:0000256" key="1">
    <source>
        <dbReference type="ARBA" id="ARBA00004167"/>
    </source>
</evidence>
<dbReference type="EC" id="2.7.10.1" evidence="3"/>
<evidence type="ECO:0000313" key="31">
    <source>
        <dbReference type="Proteomes" id="UP001209878"/>
    </source>
</evidence>
<organism evidence="30 31">
    <name type="scientific">Ridgeia piscesae</name>
    <name type="common">Tubeworm</name>
    <dbReference type="NCBI Taxonomy" id="27915"/>
    <lineage>
        <taxon>Eukaryota</taxon>
        <taxon>Metazoa</taxon>
        <taxon>Spiralia</taxon>
        <taxon>Lophotrochozoa</taxon>
        <taxon>Annelida</taxon>
        <taxon>Polychaeta</taxon>
        <taxon>Sedentaria</taxon>
        <taxon>Canalipalpata</taxon>
        <taxon>Sabellida</taxon>
        <taxon>Siboglinidae</taxon>
        <taxon>Ridgeia</taxon>
    </lineage>
</organism>
<keyword evidence="11 21" id="KW-0067">ATP-binding</keyword>
<feature type="chain" id="PRO_5042033470" description="receptor protein-tyrosine kinase" evidence="26">
    <location>
        <begin position="30"/>
        <end position="865"/>
    </location>
</feature>
<name>A0AAD9L713_RIDPI</name>
<dbReference type="GO" id="GO:0005886">
    <property type="term" value="C:plasma membrane"/>
    <property type="evidence" value="ECO:0007669"/>
    <property type="project" value="TreeGrafter"/>
</dbReference>
<feature type="binding site" evidence="21 23">
    <location>
        <position position="587"/>
    </location>
    <ligand>
        <name>ATP</name>
        <dbReference type="ChEBI" id="CHEBI:30616"/>
    </ligand>
</feature>
<keyword evidence="22" id="KW-0460">Magnesium</keyword>
<protein>
    <recommendedName>
        <fullName evidence="3">receptor protein-tyrosine kinase</fullName>
        <ecNumber evidence="3">2.7.10.1</ecNumber>
    </recommendedName>
</protein>
<comment type="subcellular location">
    <subcellularLocation>
        <location evidence="1">Membrane</location>
        <topology evidence="1">Single-pass membrane protein</topology>
    </subcellularLocation>
</comment>
<evidence type="ECO:0000256" key="24">
    <source>
        <dbReference type="SAM" id="MobiDB-lite"/>
    </source>
</evidence>
<dbReference type="SUPFAM" id="SSF48726">
    <property type="entry name" value="Immunoglobulin"/>
    <property type="match status" value="2"/>
</dbReference>
<dbReference type="InterPro" id="IPR011009">
    <property type="entry name" value="Kinase-like_dom_sf"/>
</dbReference>
<dbReference type="FunFam" id="1.10.510.10:FF:000554">
    <property type="entry name" value="Predicted protein"/>
    <property type="match status" value="1"/>
</dbReference>
<evidence type="ECO:0000256" key="2">
    <source>
        <dbReference type="ARBA" id="ARBA00006692"/>
    </source>
</evidence>
<dbReference type="InterPro" id="IPR050122">
    <property type="entry name" value="RTK"/>
</dbReference>
<evidence type="ECO:0000256" key="17">
    <source>
        <dbReference type="ARBA" id="ARBA00023180"/>
    </source>
</evidence>
<dbReference type="InterPro" id="IPR003599">
    <property type="entry name" value="Ig_sub"/>
</dbReference>
<evidence type="ECO:0000256" key="4">
    <source>
        <dbReference type="ARBA" id="ARBA00022553"/>
    </source>
</evidence>
<dbReference type="AlphaFoldDB" id="A0AAD9L713"/>
<dbReference type="PROSITE" id="PS50011">
    <property type="entry name" value="PROTEIN_KINASE_DOM"/>
    <property type="match status" value="1"/>
</dbReference>
<dbReference type="GO" id="GO:0007169">
    <property type="term" value="P:cell surface receptor protein tyrosine kinase signaling pathway"/>
    <property type="evidence" value="ECO:0007669"/>
    <property type="project" value="TreeGrafter"/>
</dbReference>